<evidence type="ECO:0000259" key="11">
    <source>
        <dbReference type="SMART" id="SM01228"/>
    </source>
</evidence>
<evidence type="ECO:0000256" key="7">
    <source>
        <dbReference type="ARBA" id="ARBA00023027"/>
    </source>
</evidence>
<evidence type="ECO:0000313" key="13">
    <source>
        <dbReference type="Proteomes" id="UP001163387"/>
    </source>
</evidence>
<evidence type="ECO:0000256" key="2">
    <source>
        <dbReference type="ARBA" id="ARBA00007653"/>
    </source>
</evidence>
<evidence type="ECO:0000256" key="4">
    <source>
        <dbReference type="ARBA" id="ARBA00022630"/>
    </source>
</evidence>
<feature type="binding site" evidence="10">
    <location>
        <position position="123"/>
    </location>
    <ligand>
        <name>FAD</name>
        <dbReference type="ChEBI" id="CHEBI:57692"/>
    </ligand>
</feature>
<dbReference type="Pfam" id="PF13932">
    <property type="entry name" value="SAM_GIDA_C"/>
    <property type="match status" value="1"/>
</dbReference>
<dbReference type="Gene3D" id="1.10.10.1800">
    <property type="entry name" value="tRNA uridine 5-carboxymethylaminomethyl modification enzyme MnmG/GidA"/>
    <property type="match status" value="1"/>
</dbReference>
<dbReference type="Proteomes" id="UP001163387">
    <property type="component" value="Chromosome"/>
</dbReference>
<dbReference type="Gene3D" id="3.50.50.60">
    <property type="entry name" value="FAD/NAD(P)-binding domain"/>
    <property type="match status" value="2"/>
</dbReference>
<evidence type="ECO:0000256" key="8">
    <source>
        <dbReference type="ARBA" id="ARBA00025948"/>
    </source>
</evidence>
<keyword evidence="13" id="KW-1185">Reference proteome</keyword>
<accession>A0ABM8BZ14</accession>
<dbReference type="NCBIfam" id="TIGR00136">
    <property type="entry name" value="mnmG_gidA"/>
    <property type="match status" value="1"/>
</dbReference>
<evidence type="ECO:0000256" key="10">
    <source>
        <dbReference type="HAMAP-Rule" id="MF_00129"/>
    </source>
</evidence>
<dbReference type="SUPFAM" id="SSF51905">
    <property type="entry name" value="FAD/NAD(P)-binding domain"/>
    <property type="match status" value="1"/>
</dbReference>
<comment type="cofactor">
    <cofactor evidence="1 10">
        <name>FAD</name>
        <dbReference type="ChEBI" id="CHEBI:57692"/>
    </cofactor>
</comment>
<evidence type="ECO:0000256" key="6">
    <source>
        <dbReference type="ARBA" id="ARBA00022827"/>
    </source>
</evidence>
<organism evidence="12 13">
    <name type="scientific">Spiroplasma ixodetis</name>
    <dbReference type="NCBI Taxonomy" id="2141"/>
    <lineage>
        <taxon>Bacteria</taxon>
        <taxon>Bacillati</taxon>
        <taxon>Mycoplasmatota</taxon>
        <taxon>Mollicutes</taxon>
        <taxon>Entomoplasmatales</taxon>
        <taxon>Spiroplasmataceae</taxon>
        <taxon>Spiroplasma</taxon>
    </lineage>
</organism>
<feature type="binding site" evidence="10">
    <location>
        <position position="178"/>
    </location>
    <ligand>
        <name>FAD</name>
        <dbReference type="ChEBI" id="CHEBI:57692"/>
    </ligand>
</feature>
<dbReference type="InterPro" id="IPR026904">
    <property type="entry name" value="MnmG_C"/>
</dbReference>
<name>A0ABM8BZ14_9MOLU</name>
<proteinExistence type="inferred from homology"/>
<gene>
    <name evidence="10 12" type="primary">mnmG</name>
    <name evidence="10" type="synonym">gidA</name>
    <name evidence="12" type="ORF">SHM_27880</name>
</gene>
<comment type="similarity">
    <text evidence="2 10">Belongs to the MnmG family.</text>
</comment>
<dbReference type="PRINTS" id="PR00411">
    <property type="entry name" value="PNDRDTASEI"/>
</dbReference>
<evidence type="ECO:0000256" key="3">
    <source>
        <dbReference type="ARBA" id="ARBA00020461"/>
    </source>
</evidence>
<dbReference type="PROSITE" id="PS01281">
    <property type="entry name" value="GIDA_2"/>
    <property type="match status" value="1"/>
</dbReference>
<evidence type="ECO:0000313" key="12">
    <source>
        <dbReference type="EMBL" id="BDT05142.1"/>
    </source>
</evidence>
<dbReference type="InterPro" id="IPR049312">
    <property type="entry name" value="GIDA_C_N"/>
</dbReference>
<evidence type="ECO:0000256" key="1">
    <source>
        <dbReference type="ARBA" id="ARBA00001974"/>
    </source>
</evidence>
<feature type="binding site" evidence="10">
    <location>
        <begin position="11"/>
        <end position="16"/>
    </location>
    <ligand>
        <name>FAD</name>
        <dbReference type="ChEBI" id="CHEBI:57692"/>
    </ligand>
</feature>
<dbReference type="PRINTS" id="PR00368">
    <property type="entry name" value="FADPNR"/>
</dbReference>
<comment type="subcellular location">
    <subcellularLocation>
        <location evidence="10">Cytoplasm</location>
    </subcellularLocation>
</comment>
<dbReference type="Gene3D" id="1.10.150.570">
    <property type="entry name" value="GidA associated domain, C-terminal subdomain"/>
    <property type="match status" value="1"/>
</dbReference>
<dbReference type="InterPro" id="IPR004416">
    <property type="entry name" value="MnmG"/>
</dbReference>
<feature type="binding site" evidence="10">
    <location>
        <position position="369"/>
    </location>
    <ligand>
        <name>FAD</name>
        <dbReference type="ChEBI" id="CHEBI:57692"/>
    </ligand>
</feature>
<dbReference type="Pfam" id="PF01134">
    <property type="entry name" value="GIDA"/>
    <property type="match status" value="1"/>
</dbReference>
<dbReference type="InterPro" id="IPR044920">
    <property type="entry name" value="MnmG_C_subdom_sf"/>
</dbReference>
<comment type="subunit">
    <text evidence="8 10">Homodimer. Heterotetramer of two MnmE and two MnmG subunits.</text>
</comment>
<dbReference type="EMBL" id="AP026933">
    <property type="protein sequence ID" value="BDT05142.1"/>
    <property type="molecule type" value="Genomic_DNA"/>
</dbReference>
<sequence>MKYDYEIIVIGAGHAGVEAALSSARAGHKTAIITLDKTKIALMPCNPSIGGPAKGVVVREIDALGGEMAKAADATALQMKLLNHSRGPAVWAIRAQSDKIAYSQYMQNAINKQENLTILEVMVQSLIIEENTSKGVILENGEKITSEIVILTTGTYMTALTLQGHNKKSEGPDGQRTSNGISEQLKIVGFNMIRLKTGTPPRIKKNSIDFDKTNIELGSDLPLAFSHETKNFLPLAKQLPCYLLYTNDKTHTIINNNLDKSPMYNGEAQGTGPRYCPSIEDKVVRFADKPRHQIFLEPESLALDSIYVQGFSTSMPIDVQDKMLRTLPGLENCEVLKWAYAIEYDAFEPTQLWPTLETKLIKNLFSAGQINGTSGYEEAACQGLMAGINAHLKIKKEKPLILKRDEAYIGLLIDDLVTKGTVEPYRLLTSLAEHRLLLRNDNAQTRLIKYGYQVGLVSEQRWSQFKIQQKLMFNIVEKLKTIKVSPNSEVAKYINNNNLGPIPDNHIIAYELFKRPGVKLSMFTSQLPLINDLQYHQLMELEITIKYSGYINQQLKMAQQTNNLEKKQIPGDIDYDLVESITGEAREKLKRVRPLTIGHATRISGVSPADIQVLLFFLKRKYPNLNI</sequence>
<dbReference type="RefSeq" id="WP_281748700.1">
    <property type="nucleotide sequence ID" value="NZ_AP026933.1"/>
</dbReference>
<dbReference type="Pfam" id="PF21680">
    <property type="entry name" value="GIDA_C_1st"/>
    <property type="match status" value="1"/>
</dbReference>
<protein>
    <recommendedName>
        <fullName evidence="3 10">tRNA uridine 5-carboxymethylaminomethyl modification enzyme MnmG</fullName>
    </recommendedName>
    <alternativeName>
        <fullName evidence="9 10">Glucose-inhibited division protein A</fullName>
    </alternativeName>
</protein>
<keyword evidence="10" id="KW-0963">Cytoplasm</keyword>
<dbReference type="PANTHER" id="PTHR11806:SF0">
    <property type="entry name" value="PROTEIN MTO1 HOMOLOG, MITOCHONDRIAL"/>
    <property type="match status" value="1"/>
</dbReference>
<dbReference type="PANTHER" id="PTHR11806">
    <property type="entry name" value="GLUCOSE INHIBITED DIVISION PROTEIN A"/>
    <property type="match status" value="1"/>
</dbReference>
<dbReference type="InterPro" id="IPR020595">
    <property type="entry name" value="MnmG-rel_CS"/>
</dbReference>
<feature type="binding site" evidence="10">
    <location>
        <begin position="272"/>
        <end position="286"/>
    </location>
    <ligand>
        <name>NAD(+)</name>
        <dbReference type="ChEBI" id="CHEBI:57540"/>
    </ligand>
</feature>
<dbReference type="InterPro" id="IPR002218">
    <property type="entry name" value="MnmG-rel"/>
</dbReference>
<keyword evidence="7 10" id="KW-0520">NAD</keyword>
<dbReference type="InterPro" id="IPR040131">
    <property type="entry name" value="MnmG_N"/>
</dbReference>
<evidence type="ECO:0000256" key="9">
    <source>
        <dbReference type="ARBA" id="ARBA00031800"/>
    </source>
</evidence>
<keyword evidence="5 10" id="KW-0819">tRNA processing</keyword>
<reference evidence="12 13" key="1">
    <citation type="journal article" date="2022" name="Front. Microbiol.">
        <title>Male-killing mechanisms vary between Spiroplasma species.</title>
        <authorList>
            <person name="Arai H."/>
            <person name="Inoue M."/>
            <person name="Kageyama D."/>
        </authorList>
    </citation>
    <scope>NUCLEOTIDE SEQUENCE [LARGE SCALE GENOMIC DNA]</scope>
    <source>
        <strain evidence="13">sHm</strain>
    </source>
</reference>
<keyword evidence="4 10" id="KW-0285">Flavoprotein</keyword>
<dbReference type="InterPro" id="IPR036188">
    <property type="entry name" value="FAD/NAD-bd_sf"/>
</dbReference>
<comment type="function">
    <text evidence="10">NAD-binding protein involved in the addition of a carboxymethylaminomethyl (cmnm) group at the wobble position (U34) of certain tRNAs, forming tRNA-cmnm(5)s(2)U34.</text>
</comment>
<dbReference type="HAMAP" id="MF_00129">
    <property type="entry name" value="MnmG_GidA"/>
    <property type="match status" value="1"/>
</dbReference>
<dbReference type="SMART" id="SM01228">
    <property type="entry name" value="GIDA_assoc_3"/>
    <property type="match status" value="1"/>
</dbReference>
<dbReference type="PROSITE" id="PS01280">
    <property type="entry name" value="GIDA_1"/>
    <property type="match status" value="1"/>
</dbReference>
<keyword evidence="6 10" id="KW-0274">FAD</keyword>
<feature type="domain" description="tRNA uridine 5-carboxymethylaminomethyl modification enzyme C-terminal subdomain" evidence="11">
    <location>
        <begin position="545"/>
        <end position="616"/>
    </location>
</feature>
<evidence type="ECO:0000256" key="5">
    <source>
        <dbReference type="ARBA" id="ARBA00022694"/>
    </source>
</evidence>
<dbReference type="InterPro" id="IPR047001">
    <property type="entry name" value="MnmG_C_subdom"/>
</dbReference>